<name>A0A517QVS0_9PLAN</name>
<dbReference type="Gene3D" id="3.30.450.20">
    <property type="entry name" value="PAS domain"/>
    <property type="match status" value="1"/>
</dbReference>
<sequence length="250" mass="28574">MQIAVDPVEQISAELSVALQLAELFDQLHDTVFFAKDREGRFIHVNLAFLTMRGLSDHSEVVGKTDLDLHPRYLAEQYIEEDRQIMASGKPLPNQTWLVPDSRGDLKWYLSCKTPLLNSAGEVIGIAGKMRDVQKFYTQSQPYGAMDGVLQYVLTHYPERIEVPQLAKQVHLSVSQFGRRFQELYSITPQQYILRVRINAATQALTATDLTIGEIAQNCGFFDQSHFTKQFKRETGTTPLTFRRKYREDG</sequence>
<dbReference type="SMART" id="SM00342">
    <property type="entry name" value="HTH_ARAC"/>
    <property type="match status" value="1"/>
</dbReference>
<reference evidence="5 6" key="1">
    <citation type="submission" date="2019-02" db="EMBL/GenBank/DDBJ databases">
        <title>Deep-cultivation of Planctomycetes and their phenomic and genomic characterization uncovers novel biology.</title>
        <authorList>
            <person name="Wiegand S."/>
            <person name="Jogler M."/>
            <person name="Boedeker C."/>
            <person name="Pinto D."/>
            <person name="Vollmers J."/>
            <person name="Rivas-Marin E."/>
            <person name="Kohn T."/>
            <person name="Peeters S.H."/>
            <person name="Heuer A."/>
            <person name="Rast P."/>
            <person name="Oberbeckmann S."/>
            <person name="Bunk B."/>
            <person name="Jeske O."/>
            <person name="Meyerdierks A."/>
            <person name="Storesund J.E."/>
            <person name="Kallscheuer N."/>
            <person name="Luecker S."/>
            <person name="Lage O.M."/>
            <person name="Pohl T."/>
            <person name="Merkel B.J."/>
            <person name="Hornburger P."/>
            <person name="Mueller R.-W."/>
            <person name="Bruemmer F."/>
            <person name="Labrenz M."/>
            <person name="Spormann A.M."/>
            <person name="Op den Camp H."/>
            <person name="Overmann J."/>
            <person name="Amann R."/>
            <person name="Jetten M.S.M."/>
            <person name="Mascher T."/>
            <person name="Medema M.H."/>
            <person name="Devos D.P."/>
            <person name="Kaster A.-K."/>
            <person name="Ovreas L."/>
            <person name="Rohde M."/>
            <person name="Galperin M.Y."/>
            <person name="Jogler C."/>
        </authorList>
    </citation>
    <scope>NUCLEOTIDE SEQUENCE [LARGE SCALE GENOMIC DNA]</scope>
    <source>
        <strain evidence="5 6">Pan189</strain>
    </source>
</reference>
<accession>A0A517QVS0</accession>
<dbReference type="GO" id="GO:0003700">
    <property type="term" value="F:DNA-binding transcription factor activity"/>
    <property type="evidence" value="ECO:0007669"/>
    <property type="project" value="InterPro"/>
</dbReference>
<keyword evidence="6" id="KW-1185">Reference proteome</keyword>
<dbReference type="OrthoDB" id="9806208at2"/>
<dbReference type="InterPro" id="IPR018060">
    <property type="entry name" value="HTH_AraC"/>
</dbReference>
<dbReference type="Proteomes" id="UP000317318">
    <property type="component" value="Chromosome"/>
</dbReference>
<keyword evidence="2" id="KW-0238">DNA-binding</keyword>
<dbReference type="InterPro" id="IPR013656">
    <property type="entry name" value="PAS_4"/>
</dbReference>
<dbReference type="InterPro" id="IPR000014">
    <property type="entry name" value="PAS"/>
</dbReference>
<dbReference type="InterPro" id="IPR050204">
    <property type="entry name" value="AraC_XylS_family_regulators"/>
</dbReference>
<dbReference type="SMART" id="SM00091">
    <property type="entry name" value="PAS"/>
    <property type="match status" value="1"/>
</dbReference>
<evidence type="ECO:0000256" key="3">
    <source>
        <dbReference type="ARBA" id="ARBA00023163"/>
    </source>
</evidence>
<dbReference type="PROSITE" id="PS00041">
    <property type="entry name" value="HTH_ARAC_FAMILY_1"/>
    <property type="match status" value="1"/>
</dbReference>
<evidence type="ECO:0000256" key="1">
    <source>
        <dbReference type="ARBA" id="ARBA00023015"/>
    </source>
</evidence>
<evidence type="ECO:0000259" key="4">
    <source>
        <dbReference type="PROSITE" id="PS01124"/>
    </source>
</evidence>
<dbReference type="NCBIfam" id="TIGR00229">
    <property type="entry name" value="sensory_box"/>
    <property type="match status" value="1"/>
</dbReference>
<dbReference type="Pfam" id="PF12833">
    <property type="entry name" value="HTH_18"/>
    <property type="match status" value="1"/>
</dbReference>
<dbReference type="InterPro" id="IPR035965">
    <property type="entry name" value="PAS-like_dom_sf"/>
</dbReference>
<dbReference type="GO" id="GO:0008168">
    <property type="term" value="F:methyltransferase activity"/>
    <property type="evidence" value="ECO:0007669"/>
    <property type="project" value="UniProtKB-KW"/>
</dbReference>
<dbReference type="EMBL" id="CP036268">
    <property type="protein sequence ID" value="QDT35710.1"/>
    <property type="molecule type" value="Genomic_DNA"/>
</dbReference>
<dbReference type="InterPro" id="IPR018062">
    <property type="entry name" value="HTH_AraC-typ_CS"/>
</dbReference>
<gene>
    <name evidence="5" type="primary">adaA</name>
    <name evidence="5" type="ORF">Pan189_00630</name>
</gene>
<feature type="domain" description="HTH araC/xylS-type" evidence="4">
    <location>
        <begin position="147"/>
        <end position="245"/>
    </location>
</feature>
<evidence type="ECO:0000256" key="2">
    <source>
        <dbReference type="ARBA" id="ARBA00023125"/>
    </source>
</evidence>
<dbReference type="KEGG" id="svp:Pan189_00630"/>
<protein>
    <submittedName>
        <fullName evidence="5">Bifunctional transcriptional activator/DNA repair enzyme AdaA</fullName>
        <ecNumber evidence="5">2.1.1.-</ecNumber>
    </submittedName>
</protein>
<dbReference type="PRINTS" id="PR00032">
    <property type="entry name" value="HTHARAC"/>
</dbReference>
<dbReference type="Gene3D" id="1.10.10.60">
    <property type="entry name" value="Homeodomain-like"/>
    <property type="match status" value="1"/>
</dbReference>
<dbReference type="InterPro" id="IPR020449">
    <property type="entry name" value="Tscrpt_reg_AraC-type_HTH"/>
</dbReference>
<dbReference type="SUPFAM" id="SSF55785">
    <property type="entry name" value="PYP-like sensor domain (PAS domain)"/>
    <property type="match status" value="1"/>
</dbReference>
<dbReference type="Pfam" id="PF08448">
    <property type="entry name" value="PAS_4"/>
    <property type="match status" value="1"/>
</dbReference>
<dbReference type="PANTHER" id="PTHR46796:SF13">
    <property type="entry name" value="HTH-TYPE TRANSCRIPTIONAL ACTIVATOR RHAS"/>
    <property type="match status" value="1"/>
</dbReference>
<keyword evidence="1" id="KW-0805">Transcription regulation</keyword>
<keyword evidence="3" id="KW-0804">Transcription</keyword>
<dbReference type="RefSeq" id="WP_145361982.1">
    <property type="nucleotide sequence ID" value="NZ_CP036268.1"/>
</dbReference>
<dbReference type="GO" id="GO:0043565">
    <property type="term" value="F:sequence-specific DNA binding"/>
    <property type="evidence" value="ECO:0007669"/>
    <property type="project" value="InterPro"/>
</dbReference>
<dbReference type="PANTHER" id="PTHR46796">
    <property type="entry name" value="HTH-TYPE TRANSCRIPTIONAL ACTIVATOR RHAS-RELATED"/>
    <property type="match status" value="1"/>
</dbReference>
<dbReference type="GO" id="GO:0032259">
    <property type="term" value="P:methylation"/>
    <property type="evidence" value="ECO:0007669"/>
    <property type="project" value="UniProtKB-KW"/>
</dbReference>
<proteinExistence type="predicted"/>
<dbReference type="SUPFAM" id="SSF46689">
    <property type="entry name" value="Homeodomain-like"/>
    <property type="match status" value="2"/>
</dbReference>
<dbReference type="CDD" id="cd00130">
    <property type="entry name" value="PAS"/>
    <property type="match status" value="1"/>
</dbReference>
<evidence type="ECO:0000313" key="5">
    <source>
        <dbReference type="EMBL" id="QDT35710.1"/>
    </source>
</evidence>
<dbReference type="EC" id="2.1.1.-" evidence="5"/>
<evidence type="ECO:0000313" key="6">
    <source>
        <dbReference type="Proteomes" id="UP000317318"/>
    </source>
</evidence>
<dbReference type="AlphaFoldDB" id="A0A517QVS0"/>
<keyword evidence="5" id="KW-0808">Transferase</keyword>
<keyword evidence="5" id="KW-0489">Methyltransferase</keyword>
<organism evidence="5 6">
    <name type="scientific">Stratiformator vulcanicus</name>
    <dbReference type="NCBI Taxonomy" id="2527980"/>
    <lineage>
        <taxon>Bacteria</taxon>
        <taxon>Pseudomonadati</taxon>
        <taxon>Planctomycetota</taxon>
        <taxon>Planctomycetia</taxon>
        <taxon>Planctomycetales</taxon>
        <taxon>Planctomycetaceae</taxon>
        <taxon>Stratiformator</taxon>
    </lineage>
</organism>
<dbReference type="InterPro" id="IPR009057">
    <property type="entry name" value="Homeodomain-like_sf"/>
</dbReference>
<dbReference type="PROSITE" id="PS01124">
    <property type="entry name" value="HTH_ARAC_FAMILY_2"/>
    <property type="match status" value="1"/>
</dbReference>